<dbReference type="EMBL" id="QPII01000006">
    <property type="protein sequence ID" value="RCV89540.1"/>
    <property type="molecule type" value="Genomic_DNA"/>
</dbReference>
<keyword evidence="1" id="KW-0175">Coiled coil</keyword>
<evidence type="ECO:0000313" key="2">
    <source>
        <dbReference type="EMBL" id="RCV89540.1"/>
    </source>
</evidence>
<evidence type="ECO:0000256" key="1">
    <source>
        <dbReference type="SAM" id="Coils"/>
    </source>
</evidence>
<evidence type="ECO:0000313" key="3">
    <source>
        <dbReference type="Proteomes" id="UP000252405"/>
    </source>
</evidence>
<dbReference type="AlphaFoldDB" id="A0A368TXS7"/>
<proteinExistence type="predicted"/>
<feature type="coiled-coil region" evidence="1">
    <location>
        <begin position="186"/>
        <end position="213"/>
    </location>
</feature>
<dbReference type="PANTHER" id="PTHR35586:SF1">
    <property type="entry name" value="SLL1691 PROTEIN"/>
    <property type="match status" value="1"/>
</dbReference>
<reference evidence="2 3" key="1">
    <citation type="submission" date="2018-07" db="EMBL/GenBank/DDBJ databases">
        <title>Halomonas montanilacus sp. nov., isolated from Lake Pengyan on Tibetan Plateau.</title>
        <authorList>
            <person name="Lu H."/>
            <person name="Xing P."/>
            <person name="Wu Q."/>
        </authorList>
    </citation>
    <scope>NUCLEOTIDE SEQUENCE [LARGE SCALE GENOMIC DNA]</scope>
    <source>
        <strain evidence="2 3">PYC7W</strain>
    </source>
</reference>
<accession>A0A368TXS7</accession>
<organism evidence="2 3">
    <name type="scientific">Billgrantia montanilacus</name>
    <dbReference type="NCBI Taxonomy" id="2282305"/>
    <lineage>
        <taxon>Bacteria</taxon>
        <taxon>Pseudomonadati</taxon>
        <taxon>Pseudomonadota</taxon>
        <taxon>Gammaproteobacteria</taxon>
        <taxon>Oceanospirillales</taxon>
        <taxon>Halomonadaceae</taxon>
        <taxon>Billgrantia</taxon>
    </lineage>
</organism>
<protein>
    <recommendedName>
        <fullName evidence="4">Transposase</fullName>
    </recommendedName>
</protein>
<evidence type="ECO:0008006" key="4">
    <source>
        <dbReference type="Google" id="ProtNLM"/>
    </source>
</evidence>
<keyword evidence="3" id="KW-1185">Reference proteome</keyword>
<sequence length="244" mass="28466">MAKVYTYDGLETWVLIHVEVQGEPEADFAARMYNYHYRLLDRYGADVVSLAVLADASPSFRPQRFQRGRWGCEVDFRFPVAKLLDLDARWAELEASDNVFALVVMAQLKAKQLDDGYELKRWKAHLTRLMYQRGYAKQQIIELFRLIDWMMRLPDALEREFLDEHYAFEEAQHMPYVTSAERFGIEKGRQEALKEAEARIKEARLEAKRETARNLIETTNLDNVTIANATGLSEDEVLELRSTH</sequence>
<gene>
    <name evidence="2" type="ORF">DU505_10090</name>
</gene>
<dbReference type="PANTHER" id="PTHR35586">
    <property type="entry name" value="SLL1691 PROTEIN"/>
    <property type="match status" value="1"/>
</dbReference>
<dbReference type="OrthoDB" id="7025307at2"/>
<comment type="caution">
    <text evidence="2">The sequence shown here is derived from an EMBL/GenBank/DDBJ whole genome shotgun (WGS) entry which is preliminary data.</text>
</comment>
<name>A0A368TXS7_9GAMM</name>
<dbReference type="Proteomes" id="UP000252405">
    <property type="component" value="Unassembled WGS sequence"/>
</dbReference>